<sequence length="58" mass="6862">MVRDWKSKENKLLNVESRSVKKMRTVLSPYDAIEGPLKEWIIDLRSNGLIVTRNTIRY</sequence>
<reference evidence="1" key="2">
    <citation type="submission" date="2020-11" db="EMBL/GenBank/DDBJ databases">
        <authorList>
            <person name="McCartney M.A."/>
            <person name="Auch B."/>
            <person name="Kono T."/>
            <person name="Mallez S."/>
            <person name="Becker A."/>
            <person name="Gohl D.M."/>
            <person name="Silverstein K.A.T."/>
            <person name="Koren S."/>
            <person name="Bechman K.B."/>
            <person name="Herman A."/>
            <person name="Abrahante J.E."/>
            <person name="Garbe J."/>
        </authorList>
    </citation>
    <scope>NUCLEOTIDE SEQUENCE</scope>
    <source>
        <strain evidence="1">Duluth1</strain>
        <tissue evidence="1">Whole animal</tissue>
    </source>
</reference>
<dbReference type="Proteomes" id="UP000828390">
    <property type="component" value="Unassembled WGS sequence"/>
</dbReference>
<evidence type="ECO:0000313" key="2">
    <source>
        <dbReference type="Proteomes" id="UP000828390"/>
    </source>
</evidence>
<dbReference type="EMBL" id="JAIWYP010000006">
    <property type="protein sequence ID" value="KAH3807097.1"/>
    <property type="molecule type" value="Genomic_DNA"/>
</dbReference>
<evidence type="ECO:0000313" key="1">
    <source>
        <dbReference type="EMBL" id="KAH3807097.1"/>
    </source>
</evidence>
<dbReference type="AlphaFoldDB" id="A0A9D4JGU5"/>
<comment type="caution">
    <text evidence="1">The sequence shown here is derived from an EMBL/GenBank/DDBJ whole genome shotgun (WGS) entry which is preliminary data.</text>
</comment>
<organism evidence="1 2">
    <name type="scientific">Dreissena polymorpha</name>
    <name type="common">Zebra mussel</name>
    <name type="synonym">Mytilus polymorpha</name>
    <dbReference type="NCBI Taxonomy" id="45954"/>
    <lineage>
        <taxon>Eukaryota</taxon>
        <taxon>Metazoa</taxon>
        <taxon>Spiralia</taxon>
        <taxon>Lophotrochozoa</taxon>
        <taxon>Mollusca</taxon>
        <taxon>Bivalvia</taxon>
        <taxon>Autobranchia</taxon>
        <taxon>Heteroconchia</taxon>
        <taxon>Euheterodonta</taxon>
        <taxon>Imparidentia</taxon>
        <taxon>Neoheterodontei</taxon>
        <taxon>Myida</taxon>
        <taxon>Dreissenoidea</taxon>
        <taxon>Dreissenidae</taxon>
        <taxon>Dreissena</taxon>
    </lineage>
</organism>
<keyword evidence="2" id="KW-1185">Reference proteome</keyword>
<reference evidence="1" key="1">
    <citation type="journal article" date="2019" name="bioRxiv">
        <title>The Genome of the Zebra Mussel, Dreissena polymorpha: A Resource for Invasive Species Research.</title>
        <authorList>
            <person name="McCartney M.A."/>
            <person name="Auch B."/>
            <person name="Kono T."/>
            <person name="Mallez S."/>
            <person name="Zhang Y."/>
            <person name="Obille A."/>
            <person name="Becker A."/>
            <person name="Abrahante J.E."/>
            <person name="Garbe J."/>
            <person name="Badalamenti J.P."/>
            <person name="Herman A."/>
            <person name="Mangelson H."/>
            <person name="Liachko I."/>
            <person name="Sullivan S."/>
            <person name="Sone E.D."/>
            <person name="Koren S."/>
            <person name="Silverstein K.A.T."/>
            <person name="Beckman K.B."/>
            <person name="Gohl D.M."/>
        </authorList>
    </citation>
    <scope>NUCLEOTIDE SEQUENCE</scope>
    <source>
        <strain evidence="1">Duluth1</strain>
        <tissue evidence="1">Whole animal</tissue>
    </source>
</reference>
<accession>A0A9D4JGU5</accession>
<protein>
    <submittedName>
        <fullName evidence="1">Uncharacterized protein</fullName>
    </submittedName>
</protein>
<gene>
    <name evidence="1" type="ORF">DPMN_135430</name>
</gene>
<name>A0A9D4JGU5_DREPO</name>
<proteinExistence type="predicted"/>